<evidence type="ECO:0000256" key="3">
    <source>
        <dbReference type="ARBA" id="ARBA00022527"/>
    </source>
</evidence>
<dbReference type="InterPro" id="IPR016024">
    <property type="entry name" value="ARM-type_fold"/>
</dbReference>
<dbReference type="SUPFAM" id="SSF48371">
    <property type="entry name" value="ARM repeat"/>
    <property type="match status" value="1"/>
</dbReference>
<evidence type="ECO:0000256" key="10">
    <source>
        <dbReference type="PROSITE-ProRule" id="PRU10141"/>
    </source>
</evidence>
<dbReference type="Gene3D" id="1.10.510.10">
    <property type="entry name" value="Transferase(Phosphotransferase) domain 1"/>
    <property type="match status" value="1"/>
</dbReference>
<dbReference type="PROSITE" id="PS00107">
    <property type="entry name" value="PROTEIN_KINASE_ATP"/>
    <property type="match status" value="1"/>
</dbReference>
<feature type="domain" description="Protein kinase" evidence="12">
    <location>
        <begin position="460"/>
        <end position="737"/>
    </location>
</feature>
<reference evidence="13" key="1">
    <citation type="submission" date="2021-01" db="EMBL/GenBank/DDBJ databases">
        <authorList>
            <person name="Corre E."/>
            <person name="Pelletier E."/>
            <person name="Niang G."/>
            <person name="Scheremetjew M."/>
            <person name="Finn R."/>
            <person name="Kale V."/>
            <person name="Holt S."/>
            <person name="Cochrane G."/>
            <person name="Meng A."/>
            <person name="Brown T."/>
            <person name="Cohen L."/>
        </authorList>
    </citation>
    <scope>NUCLEOTIDE SEQUENCE</scope>
    <source>
        <strain evidence="13">CCMP219</strain>
    </source>
</reference>
<evidence type="ECO:0000259" key="12">
    <source>
        <dbReference type="PROSITE" id="PS50011"/>
    </source>
</evidence>
<dbReference type="GO" id="GO:0005524">
    <property type="term" value="F:ATP binding"/>
    <property type="evidence" value="ECO:0007669"/>
    <property type="project" value="UniProtKB-UniRule"/>
</dbReference>
<gene>
    <name evidence="13" type="ORF">CEUR00632_LOCUS2630</name>
</gene>
<feature type="compositionally biased region" description="Low complexity" evidence="11">
    <location>
        <begin position="939"/>
        <end position="967"/>
    </location>
</feature>
<keyword evidence="7 10" id="KW-0067">ATP-binding</keyword>
<feature type="compositionally biased region" description="Low complexity" evidence="11">
    <location>
        <begin position="880"/>
        <end position="892"/>
    </location>
</feature>
<feature type="binding site" evidence="10">
    <location>
        <position position="489"/>
    </location>
    <ligand>
        <name>ATP</name>
        <dbReference type="ChEBI" id="CHEBI:30616"/>
    </ligand>
</feature>
<protein>
    <recommendedName>
        <fullName evidence="2">non-specific serine/threonine protein kinase</fullName>
        <ecNumber evidence="2">2.7.11.1</ecNumber>
    </recommendedName>
</protein>
<evidence type="ECO:0000256" key="5">
    <source>
        <dbReference type="ARBA" id="ARBA00022741"/>
    </source>
</evidence>
<dbReference type="Pfam" id="PF00069">
    <property type="entry name" value="Pkinase"/>
    <property type="match status" value="1"/>
</dbReference>
<accession>A0A7R9V241</accession>
<dbReference type="InterPro" id="IPR008266">
    <property type="entry name" value="Tyr_kinase_AS"/>
</dbReference>
<evidence type="ECO:0000256" key="6">
    <source>
        <dbReference type="ARBA" id="ARBA00022777"/>
    </source>
</evidence>
<name>A0A7R9V241_9CHLO</name>
<feature type="region of interest" description="Disordered" evidence="11">
    <location>
        <begin position="854"/>
        <end position="892"/>
    </location>
</feature>
<organism evidence="13">
    <name type="scientific">Chlamydomonas euryale</name>
    <dbReference type="NCBI Taxonomy" id="1486919"/>
    <lineage>
        <taxon>Eukaryota</taxon>
        <taxon>Viridiplantae</taxon>
        <taxon>Chlorophyta</taxon>
        <taxon>core chlorophytes</taxon>
        <taxon>Chlorophyceae</taxon>
        <taxon>CS clade</taxon>
        <taxon>Chlamydomonadales</taxon>
        <taxon>Chlamydomonadaceae</taxon>
        <taxon>Chlamydomonas</taxon>
    </lineage>
</organism>
<evidence type="ECO:0000313" key="13">
    <source>
        <dbReference type="EMBL" id="CAD8282595.1"/>
    </source>
</evidence>
<feature type="compositionally biased region" description="Basic and acidic residues" evidence="11">
    <location>
        <begin position="752"/>
        <end position="765"/>
    </location>
</feature>
<dbReference type="PANTHER" id="PTHR43671:SF98">
    <property type="entry name" value="SERINE_THREONINE-PROTEIN KINASE NEK11"/>
    <property type="match status" value="1"/>
</dbReference>
<comment type="similarity">
    <text evidence="1">Belongs to the protein kinase superfamily. NEK Ser/Thr protein kinase family. NIMA subfamily.</text>
</comment>
<dbReference type="InterPro" id="IPR011009">
    <property type="entry name" value="Kinase-like_dom_sf"/>
</dbReference>
<feature type="compositionally biased region" description="Basic residues" evidence="11">
    <location>
        <begin position="992"/>
        <end position="1009"/>
    </location>
</feature>
<evidence type="ECO:0000256" key="9">
    <source>
        <dbReference type="ARBA" id="ARBA00048679"/>
    </source>
</evidence>
<proteinExistence type="inferred from homology"/>
<comment type="catalytic activity">
    <reaction evidence="8">
        <text>L-threonyl-[protein] + ATP = O-phospho-L-threonyl-[protein] + ADP + H(+)</text>
        <dbReference type="Rhea" id="RHEA:46608"/>
        <dbReference type="Rhea" id="RHEA-COMP:11060"/>
        <dbReference type="Rhea" id="RHEA-COMP:11605"/>
        <dbReference type="ChEBI" id="CHEBI:15378"/>
        <dbReference type="ChEBI" id="CHEBI:30013"/>
        <dbReference type="ChEBI" id="CHEBI:30616"/>
        <dbReference type="ChEBI" id="CHEBI:61977"/>
        <dbReference type="ChEBI" id="CHEBI:456216"/>
        <dbReference type="EC" id="2.7.11.1"/>
    </reaction>
</comment>
<dbReference type="EC" id="2.7.11.1" evidence="2"/>
<feature type="region of interest" description="Disordered" evidence="11">
    <location>
        <begin position="939"/>
        <end position="1009"/>
    </location>
</feature>
<dbReference type="InterPro" id="IPR011989">
    <property type="entry name" value="ARM-like"/>
</dbReference>
<dbReference type="InterPro" id="IPR050660">
    <property type="entry name" value="NEK_Ser/Thr_kinase"/>
</dbReference>
<dbReference type="EMBL" id="HBEC01005805">
    <property type="protein sequence ID" value="CAD8282595.1"/>
    <property type="molecule type" value="Transcribed_RNA"/>
</dbReference>
<dbReference type="AlphaFoldDB" id="A0A7R9V241"/>
<comment type="catalytic activity">
    <reaction evidence="9">
        <text>L-seryl-[protein] + ATP = O-phospho-L-seryl-[protein] + ADP + H(+)</text>
        <dbReference type="Rhea" id="RHEA:17989"/>
        <dbReference type="Rhea" id="RHEA-COMP:9863"/>
        <dbReference type="Rhea" id="RHEA-COMP:11604"/>
        <dbReference type="ChEBI" id="CHEBI:15378"/>
        <dbReference type="ChEBI" id="CHEBI:29999"/>
        <dbReference type="ChEBI" id="CHEBI:30616"/>
        <dbReference type="ChEBI" id="CHEBI:83421"/>
        <dbReference type="ChEBI" id="CHEBI:456216"/>
        <dbReference type="EC" id="2.7.11.1"/>
    </reaction>
</comment>
<sequence length="1009" mass="108307">MVSQSLSQLVELLTVNPNEQQPKQAAQEATLLEETAVQHSSCYDFTGPSSPNSALFCELFEVLVHHRLLNEAWRCSLRSDHLLRVLQCIRLLSRDNKLRARFVSLGAVRVLSVIFRHEAAAHFAGSLSQFQVETLTEIASIIKRLAGDEGGLLELVRCSVHDTLTQLLNSNDPAVLPLVLVAQIGFAAHRDHYLLVANANSLDVLLRIVQQYDLPFKRLAADLLALLSRREGVVQELLSLNCLGRIVGQLHTGDGSLTQSLLRVVCYMAADVAALQEMYQVGIIPVLLTLVGAAVKDAAADPTSNAIPGGSLRITELQLTCTALTRISEADEMAYQVRQCNGVTLVGKLLMAEPPPTAEGNAADAEKAAREVASLKTYAFRTLRYLFSMERNRKVFKRLFPPDLFALFIDVGHYNTSLAAYTNLVQHFEDLSSKQKAGVSAALDDISADKDSTLRSIRGYVILEMLGKGAYGAVYKARRARGDLLVALKEIPLTDIGIFGATDAERESGIASMNKEVVILSSLSHPNIVQYYESFSEGSNLYICMELVEGVSLLDHLNSLSGKGKHMPEADIWQVLIATALALNYIHVTKKIVHRDLTPGNIVLGQGADGLRQTKIADFGLARSLTGSVCAQSIVGTMPYTCPEIIQQERYTEKADVWSLGCVLYHIIMLKPPFDGSNPLSVASRIVEGSYEPVRDPASGVQYSAQLKQLVRAMMTVDPDKRPSIEQVASLIVGQLMSQLEKISVSEQRLSRALETERAQRRGESAGKTPSARHGTPAQRHRPAQWSAGDGHSAGPSSAAWGKRDAATPGLTARRGQLTELNIDGYGGSGGGFGTGFAAAAVAAATAAMAVAGSGASGSARQPPLGRRVRTSDASADSYSVQQQSGTTTGATTATVARLSSGAMTGGTASGMAGGTMRPPGSPSRLYGNPMFAGGAVGVVQQQAQQSEQQTARQPAQHVHPQPQSVQMPPPPPSQQCVARRPAAGAAAQPASRRRSRRPRRRCPRATPC</sequence>
<evidence type="ECO:0000256" key="1">
    <source>
        <dbReference type="ARBA" id="ARBA00010886"/>
    </source>
</evidence>
<keyword evidence="5 10" id="KW-0547">Nucleotide-binding</keyword>
<dbReference type="Gene3D" id="1.25.10.10">
    <property type="entry name" value="Leucine-rich Repeat Variant"/>
    <property type="match status" value="1"/>
</dbReference>
<keyword evidence="3" id="KW-0723">Serine/threonine-protein kinase</keyword>
<feature type="region of interest" description="Disordered" evidence="11">
    <location>
        <begin position="752"/>
        <end position="813"/>
    </location>
</feature>
<feature type="compositionally biased region" description="Low complexity" evidence="11">
    <location>
        <begin position="975"/>
        <end position="991"/>
    </location>
</feature>
<evidence type="ECO:0000256" key="7">
    <source>
        <dbReference type="ARBA" id="ARBA00022840"/>
    </source>
</evidence>
<dbReference type="GO" id="GO:0004674">
    <property type="term" value="F:protein serine/threonine kinase activity"/>
    <property type="evidence" value="ECO:0007669"/>
    <property type="project" value="UniProtKB-KW"/>
</dbReference>
<dbReference type="PROSITE" id="PS00109">
    <property type="entry name" value="PROTEIN_KINASE_TYR"/>
    <property type="match status" value="1"/>
</dbReference>
<evidence type="ECO:0000256" key="11">
    <source>
        <dbReference type="SAM" id="MobiDB-lite"/>
    </source>
</evidence>
<evidence type="ECO:0000256" key="8">
    <source>
        <dbReference type="ARBA" id="ARBA00047899"/>
    </source>
</evidence>
<keyword evidence="4" id="KW-0808">Transferase</keyword>
<dbReference type="PROSITE" id="PS50011">
    <property type="entry name" value="PROTEIN_KINASE_DOM"/>
    <property type="match status" value="1"/>
</dbReference>
<dbReference type="PANTHER" id="PTHR43671">
    <property type="entry name" value="SERINE/THREONINE-PROTEIN KINASE NEK"/>
    <property type="match status" value="1"/>
</dbReference>
<keyword evidence="6" id="KW-0418">Kinase</keyword>
<dbReference type="InterPro" id="IPR017441">
    <property type="entry name" value="Protein_kinase_ATP_BS"/>
</dbReference>
<dbReference type="SUPFAM" id="SSF56112">
    <property type="entry name" value="Protein kinase-like (PK-like)"/>
    <property type="match status" value="1"/>
</dbReference>
<dbReference type="InterPro" id="IPR000719">
    <property type="entry name" value="Prot_kinase_dom"/>
</dbReference>
<evidence type="ECO:0000256" key="2">
    <source>
        <dbReference type="ARBA" id="ARBA00012513"/>
    </source>
</evidence>
<evidence type="ECO:0000256" key="4">
    <source>
        <dbReference type="ARBA" id="ARBA00022679"/>
    </source>
</evidence>